<accession>A0AAW9MWI5</accession>
<keyword evidence="4" id="KW-1185">Reference proteome</keyword>
<dbReference type="Proteomes" id="UP001357733">
    <property type="component" value="Unassembled WGS sequence"/>
</dbReference>
<dbReference type="EMBL" id="JAYKOT010000003">
    <property type="protein sequence ID" value="MEB3428919.1"/>
    <property type="molecule type" value="Genomic_DNA"/>
</dbReference>
<dbReference type="AlphaFoldDB" id="A0AAW9MWI5"/>
<sequence>MGVCNIVNGITANTAQHFLLDAGAFYKNYDFEKDTVETAKNKLIGATKGGGTFKAVPTFRTIEVDGARGKVKGSEILEDWEVELEANVIEVTAENLAMSLAISVTGNVKEGVYTKIEGRNCIKLSDYIENITWVGTLSGSNDPVIIQVFNALNSKGIELKLEDKSEGVIPLAFTGYNDGQDTSKPPFVIYFPTIPEERA</sequence>
<organism evidence="1 4">
    <name type="scientific">Citroniella saccharovorans</name>
    <dbReference type="NCBI Taxonomy" id="2053367"/>
    <lineage>
        <taxon>Bacteria</taxon>
        <taxon>Bacillati</taxon>
        <taxon>Bacillota</taxon>
        <taxon>Tissierellia</taxon>
        <taxon>Tissierellales</taxon>
        <taxon>Peptoniphilaceae</taxon>
        <taxon>Citroniella</taxon>
    </lineage>
</organism>
<dbReference type="EMBL" id="JAYKOT010000003">
    <property type="protein sequence ID" value="MEB3430241.1"/>
    <property type="molecule type" value="Genomic_DNA"/>
</dbReference>
<name>A0AAW9MWI5_9FIRM</name>
<evidence type="ECO:0000313" key="3">
    <source>
        <dbReference type="EMBL" id="MEB3430241.1"/>
    </source>
</evidence>
<dbReference type="EMBL" id="JAYKOT010000002">
    <property type="protein sequence ID" value="MEB3428872.1"/>
    <property type="molecule type" value="Genomic_DNA"/>
</dbReference>
<dbReference type="RefSeq" id="WP_324618933.1">
    <property type="nucleotide sequence ID" value="NZ_JAYKOT010000002.1"/>
</dbReference>
<comment type="caution">
    <text evidence="1">The sequence shown here is derived from an EMBL/GenBank/DDBJ whole genome shotgun (WGS) entry which is preliminary data.</text>
</comment>
<evidence type="ECO:0000313" key="4">
    <source>
        <dbReference type="Proteomes" id="UP001357733"/>
    </source>
</evidence>
<evidence type="ECO:0000313" key="1">
    <source>
        <dbReference type="EMBL" id="MEB3428872.1"/>
    </source>
</evidence>
<proteinExistence type="predicted"/>
<gene>
    <name evidence="1" type="ORF">VLK81_02335</name>
    <name evidence="2" type="ORF">VLK81_02580</name>
    <name evidence="3" type="ORF">VLK81_09620</name>
</gene>
<protein>
    <submittedName>
        <fullName evidence="1">Uncharacterized protein</fullName>
    </submittedName>
</protein>
<evidence type="ECO:0000313" key="2">
    <source>
        <dbReference type="EMBL" id="MEB3428919.1"/>
    </source>
</evidence>
<reference evidence="1 4" key="1">
    <citation type="submission" date="2024-01" db="EMBL/GenBank/DDBJ databases">
        <title>Complete genome sequence of Citroniella saccharovorans strain M6.X9, isolated from human fecal sample.</title>
        <authorList>
            <person name="Cheng G."/>
            <person name="Westerholm M."/>
            <person name="Schnurer A."/>
        </authorList>
    </citation>
    <scope>NUCLEOTIDE SEQUENCE [LARGE SCALE GENOMIC DNA]</scope>
    <source>
        <strain evidence="1 4">DSM 29873</strain>
    </source>
</reference>